<organism evidence="1 2">
    <name type="scientific">Hydrogenothermus marinus</name>
    <dbReference type="NCBI Taxonomy" id="133270"/>
    <lineage>
        <taxon>Bacteria</taxon>
        <taxon>Pseudomonadati</taxon>
        <taxon>Aquificota</taxon>
        <taxon>Aquificia</taxon>
        <taxon>Aquificales</taxon>
        <taxon>Hydrogenothermaceae</taxon>
        <taxon>Hydrogenothermus</taxon>
    </lineage>
</organism>
<keyword evidence="2" id="KW-1185">Reference proteome</keyword>
<evidence type="ECO:0000313" key="2">
    <source>
        <dbReference type="Proteomes" id="UP000280842"/>
    </source>
</evidence>
<dbReference type="RefSeq" id="WP_121922932.1">
    <property type="nucleotide sequence ID" value="NZ_REFO01000011.1"/>
</dbReference>
<proteinExistence type="predicted"/>
<protein>
    <submittedName>
        <fullName evidence="1">Uncharacterized protein</fullName>
    </submittedName>
</protein>
<dbReference type="EMBL" id="REFO01000011">
    <property type="protein sequence ID" value="RMA97145.1"/>
    <property type="molecule type" value="Genomic_DNA"/>
</dbReference>
<evidence type="ECO:0000313" key="1">
    <source>
        <dbReference type="EMBL" id="RMA97145.1"/>
    </source>
</evidence>
<sequence length="96" mass="11113">MENKDLYATLTLYGDPTEKLVDEVRLAIHDAEGNLVFATYWETDVMDKEEIKKAINAICANYNVKDLFSSEEVFEPEYEIIDGQKMRIFRANKVNS</sequence>
<gene>
    <name evidence="1" type="ORF">CLV39_0800</name>
</gene>
<accession>A0A3M0BRM0</accession>
<reference evidence="1 2" key="1">
    <citation type="submission" date="2018-10" db="EMBL/GenBank/DDBJ databases">
        <title>Genomic Encyclopedia of Archaeal and Bacterial Type Strains, Phase II (KMG-II): from individual species to whole genera.</title>
        <authorList>
            <person name="Goeker M."/>
        </authorList>
    </citation>
    <scope>NUCLEOTIDE SEQUENCE [LARGE SCALE GENOMIC DNA]</scope>
    <source>
        <strain evidence="1 2">VM1</strain>
    </source>
</reference>
<dbReference type="Proteomes" id="UP000280842">
    <property type="component" value="Unassembled WGS sequence"/>
</dbReference>
<dbReference type="OrthoDB" id="14790at2"/>
<dbReference type="AlphaFoldDB" id="A0A3M0BRM0"/>
<name>A0A3M0BRM0_9AQUI</name>
<comment type="caution">
    <text evidence="1">The sequence shown here is derived from an EMBL/GenBank/DDBJ whole genome shotgun (WGS) entry which is preliminary data.</text>
</comment>